<feature type="signal peptide" evidence="1">
    <location>
        <begin position="1"/>
        <end position="18"/>
    </location>
</feature>
<accession>A0A1H7LP55</accession>
<dbReference type="OrthoDB" id="7570443at2"/>
<dbReference type="Proteomes" id="UP000199214">
    <property type="component" value="Unassembled WGS sequence"/>
</dbReference>
<organism evidence="2 3">
    <name type="scientific">Sphingomonas palmae</name>
    <dbReference type="NCBI Taxonomy" id="1855283"/>
    <lineage>
        <taxon>Bacteria</taxon>
        <taxon>Pseudomonadati</taxon>
        <taxon>Pseudomonadota</taxon>
        <taxon>Alphaproteobacteria</taxon>
        <taxon>Sphingomonadales</taxon>
        <taxon>Sphingomonadaceae</taxon>
        <taxon>Sphingomonas</taxon>
    </lineage>
</organism>
<protein>
    <submittedName>
        <fullName evidence="2">Uncharacterized protein</fullName>
    </submittedName>
</protein>
<proteinExistence type="predicted"/>
<evidence type="ECO:0000256" key="1">
    <source>
        <dbReference type="SAM" id="SignalP"/>
    </source>
</evidence>
<evidence type="ECO:0000313" key="2">
    <source>
        <dbReference type="EMBL" id="SEL00762.1"/>
    </source>
</evidence>
<keyword evidence="1" id="KW-0732">Signal</keyword>
<gene>
    <name evidence="2" type="ORF">SAMN05216382_1283</name>
</gene>
<dbReference type="RefSeq" id="WP_093004450.1">
    <property type="nucleotide sequence ID" value="NZ_FNZZ01000002.1"/>
</dbReference>
<evidence type="ECO:0000313" key="3">
    <source>
        <dbReference type="Proteomes" id="UP000199214"/>
    </source>
</evidence>
<dbReference type="EMBL" id="FNZZ01000002">
    <property type="protein sequence ID" value="SEL00762.1"/>
    <property type="molecule type" value="Genomic_DNA"/>
</dbReference>
<feature type="chain" id="PRO_5011599410" evidence="1">
    <location>
        <begin position="19"/>
        <end position="138"/>
    </location>
</feature>
<keyword evidence="3" id="KW-1185">Reference proteome</keyword>
<reference evidence="3" key="1">
    <citation type="submission" date="2016-10" db="EMBL/GenBank/DDBJ databases">
        <authorList>
            <person name="Varghese N."/>
            <person name="Submissions S."/>
        </authorList>
    </citation>
    <scope>NUCLEOTIDE SEQUENCE [LARGE SCALE GENOMIC DNA]</scope>
    <source>
        <strain evidence="3">JS21-1</strain>
    </source>
</reference>
<name>A0A1H7LP55_9SPHN</name>
<sequence length="138" mass="14216">MKWIIASAVLVTGSTTLAQQNTPSFCARLAPQIGLHAASTPGLYEGRLISGLKAAFIGGSASIAFGVESVGDVSPGDEAALRKACSVKKAEYRCVVDRPMVLMVSSSKGDGRVEAQAGEKALVTTKGMRVRCADGVTS</sequence>
<dbReference type="AlphaFoldDB" id="A0A1H7LP55"/>